<dbReference type="EMBL" id="BSEL01000003">
    <property type="protein sequence ID" value="GLJ67213.1"/>
    <property type="molecule type" value="Genomic_DNA"/>
</dbReference>
<evidence type="ECO:0000256" key="1">
    <source>
        <dbReference type="SAM" id="SignalP"/>
    </source>
</evidence>
<protein>
    <submittedName>
        <fullName evidence="2">Uncharacterized protein</fullName>
    </submittedName>
</protein>
<organism evidence="2 3">
    <name type="scientific">Nocardioides luteus</name>
    <dbReference type="NCBI Taxonomy" id="1844"/>
    <lineage>
        <taxon>Bacteria</taxon>
        <taxon>Bacillati</taxon>
        <taxon>Actinomycetota</taxon>
        <taxon>Actinomycetes</taxon>
        <taxon>Propionibacteriales</taxon>
        <taxon>Nocardioidaceae</taxon>
        <taxon>Nocardioides</taxon>
    </lineage>
</organism>
<gene>
    <name evidence="2" type="ORF">GCM10017579_12490</name>
</gene>
<evidence type="ECO:0000313" key="2">
    <source>
        <dbReference type="EMBL" id="GLJ67213.1"/>
    </source>
</evidence>
<keyword evidence="1" id="KW-0732">Signal</keyword>
<name>A0ABQ5SST4_9ACTN</name>
<keyword evidence="3" id="KW-1185">Reference proteome</keyword>
<proteinExistence type="predicted"/>
<feature type="chain" id="PRO_5046970080" evidence="1">
    <location>
        <begin position="30"/>
        <end position="335"/>
    </location>
</feature>
<dbReference type="Proteomes" id="UP001142292">
    <property type="component" value="Unassembled WGS sequence"/>
</dbReference>
<dbReference type="InterPro" id="IPR011045">
    <property type="entry name" value="N2O_reductase_N"/>
</dbReference>
<dbReference type="SUPFAM" id="SSF50974">
    <property type="entry name" value="Nitrous oxide reductase, N-terminal domain"/>
    <property type="match status" value="1"/>
</dbReference>
<reference evidence="2" key="1">
    <citation type="journal article" date="2014" name="Int. J. Syst. Evol. Microbiol.">
        <title>Complete genome of a new Firmicutes species belonging to the dominant human colonic microbiota ('Ruminococcus bicirculans') reveals two chromosomes and a selective capacity to utilize plant glucans.</title>
        <authorList>
            <consortium name="NISC Comparative Sequencing Program"/>
            <person name="Wegmann U."/>
            <person name="Louis P."/>
            <person name="Goesmann A."/>
            <person name="Henrissat B."/>
            <person name="Duncan S.H."/>
            <person name="Flint H.J."/>
        </authorList>
    </citation>
    <scope>NUCLEOTIDE SEQUENCE</scope>
    <source>
        <strain evidence="2">VKM Ac-1246</strain>
    </source>
</reference>
<sequence length="335" mass="36357">MRVIRIPALATAILAALMLSGTLLSPASAVAPTVDVRPLPLPVGEPPTIPYLDRPTDATVAVVDPTTGTSTPVQHVGDDLDYFELLGRSGSGFVLRVRNRNIDQIVRVQPDVPQKSLTDMYYADTARLSADGRYLLKTQTLSSGAIQAQVRSATTGAVVARHTFKKATKPDPIDVSGTRVLVGGYNAPRTMMWDWKAGTVKTIASRAAYAGGFALDRLATHTKDPSADDACSVVSTLTAPGKTLWRGCLESVASFSPDGARFATEAIDHETKNVVRRRSLRGTLLTTYRNPDKVWMHAWETNTRILVRSYPADGSDAWLVRCEVDDCERAARTYD</sequence>
<reference evidence="2" key="2">
    <citation type="submission" date="2023-01" db="EMBL/GenBank/DDBJ databases">
        <authorList>
            <person name="Sun Q."/>
            <person name="Evtushenko L."/>
        </authorList>
    </citation>
    <scope>NUCLEOTIDE SEQUENCE</scope>
    <source>
        <strain evidence="2">VKM Ac-1246</strain>
    </source>
</reference>
<evidence type="ECO:0000313" key="3">
    <source>
        <dbReference type="Proteomes" id="UP001142292"/>
    </source>
</evidence>
<comment type="caution">
    <text evidence="2">The sequence shown here is derived from an EMBL/GenBank/DDBJ whole genome shotgun (WGS) entry which is preliminary data.</text>
</comment>
<feature type="signal peptide" evidence="1">
    <location>
        <begin position="1"/>
        <end position="29"/>
    </location>
</feature>
<accession>A0ABQ5SST4</accession>